<evidence type="ECO:0000313" key="3">
    <source>
        <dbReference type="Proteomes" id="UP000694844"/>
    </source>
</evidence>
<feature type="chain" id="PRO_5034131916" evidence="2">
    <location>
        <begin position="21"/>
        <end position="183"/>
    </location>
</feature>
<dbReference type="Proteomes" id="UP000694844">
    <property type="component" value="Chromosome 5"/>
</dbReference>
<sequence length="183" mass="20650">MYSQLSAIFLAVLFPELVFGSCRIYPQETMAIPGKKVSLDCLYKTSVRVPYQQTYRDHVTCEDCQCTEQGLQCCGFGNSAGTFHIEGCIEKKDGCYSIFVDASDPSKPCSSTETTTQSPPPHQEQVSDGQVARNPFASENSLFSGLESPNSLYSWDHEDQTKAQRERQYQFLLSLLQYYLYNN</sequence>
<name>A0A8B8EXV3_CRAVI</name>
<protein>
    <submittedName>
        <fullName evidence="4">Uncharacterized protein LOC111137563</fullName>
    </submittedName>
</protein>
<feature type="region of interest" description="Disordered" evidence="1">
    <location>
        <begin position="104"/>
        <end position="130"/>
    </location>
</feature>
<reference evidence="4" key="1">
    <citation type="submission" date="2025-08" db="UniProtKB">
        <authorList>
            <consortium name="RefSeq"/>
        </authorList>
    </citation>
    <scope>IDENTIFICATION</scope>
    <source>
        <tissue evidence="4">Whole sample</tissue>
    </source>
</reference>
<dbReference type="RefSeq" id="XP_022344767.1">
    <property type="nucleotide sequence ID" value="XM_022489059.1"/>
</dbReference>
<feature type="signal peptide" evidence="2">
    <location>
        <begin position="1"/>
        <end position="20"/>
    </location>
</feature>
<gene>
    <name evidence="4" type="primary">LOC111137563</name>
</gene>
<organism evidence="3 4">
    <name type="scientific">Crassostrea virginica</name>
    <name type="common">Eastern oyster</name>
    <dbReference type="NCBI Taxonomy" id="6565"/>
    <lineage>
        <taxon>Eukaryota</taxon>
        <taxon>Metazoa</taxon>
        <taxon>Spiralia</taxon>
        <taxon>Lophotrochozoa</taxon>
        <taxon>Mollusca</taxon>
        <taxon>Bivalvia</taxon>
        <taxon>Autobranchia</taxon>
        <taxon>Pteriomorphia</taxon>
        <taxon>Ostreida</taxon>
        <taxon>Ostreoidea</taxon>
        <taxon>Ostreidae</taxon>
        <taxon>Crassostrea</taxon>
    </lineage>
</organism>
<dbReference type="GeneID" id="111137563"/>
<evidence type="ECO:0000313" key="4">
    <source>
        <dbReference type="RefSeq" id="XP_022344767.1"/>
    </source>
</evidence>
<dbReference type="Gene3D" id="2.60.40.1900">
    <property type="entry name" value="Beta-microseminoprotein (PSP94) domain"/>
    <property type="match status" value="1"/>
</dbReference>
<dbReference type="AlphaFoldDB" id="A0A8B8EXV3"/>
<dbReference type="OrthoDB" id="6129449at2759"/>
<evidence type="ECO:0000256" key="1">
    <source>
        <dbReference type="SAM" id="MobiDB-lite"/>
    </source>
</evidence>
<keyword evidence="3" id="KW-1185">Reference proteome</keyword>
<accession>A0A8B8EXV3</accession>
<evidence type="ECO:0000256" key="2">
    <source>
        <dbReference type="SAM" id="SignalP"/>
    </source>
</evidence>
<dbReference type="KEGG" id="cvn:111137563"/>
<keyword evidence="2" id="KW-0732">Signal</keyword>
<proteinExistence type="predicted"/>